<dbReference type="Proteomes" id="UP000265520">
    <property type="component" value="Unassembled WGS sequence"/>
</dbReference>
<protein>
    <submittedName>
        <fullName evidence="1">Uncharacterized protein</fullName>
    </submittedName>
</protein>
<sequence length="60" mass="6354">VHGRLEHGVVAGQHNDDDLVAANDPFLHQKLPGASKSVVDLQTLSFGDGGEYPSMIGREA</sequence>
<evidence type="ECO:0000313" key="2">
    <source>
        <dbReference type="Proteomes" id="UP000265520"/>
    </source>
</evidence>
<keyword evidence="2" id="KW-1185">Reference proteome</keyword>
<proteinExistence type="predicted"/>
<accession>A0A392UUF7</accession>
<evidence type="ECO:0000313" key="1">
    <source>
        <dbReference type="EMBL" id="MCI79447.1"/>
    </source>
</evidence>
<comment type="caution">
    <text evidence="1">The sequence shown here is derived from an EMBL/GenBank/DDBJ whole genome shotgun (WGS) entry which is preliminary data.</text>
</comment>
<dbReference type="AlphaFoldDB" id="A0A392UUF7"/>
<organism evidence="1 2">
    <name type="scientific">Trifolium medium</name>
    <dbReference type="NCBI Taxonomy" id="97028"/>
    <lineage>
        <taxon>Eukaryota</taxon>
        <taxon>Viridiplantae</taxon>
        <taxon>Streptophyta</taxon>
        <taxon>Embryophyta</taxon>
        <taxon>Tracheophyta</taxon>
        <taxon>Spermatophyta</taxon>
        <taxon>Magnoliopsida</taxon>
        <taxon>eudicotyledons</taxon>
        <taxon>Gunneridae</taxon>
        <taxon>Pentapetalae</taxon>
        <taxon>rosids</taxon>
        <taxon>fabids</taxon>
        <taxon>Fabales</taxon>
        <taxon>Fabaceae</taxon>
        <taxon>Papilionoideae</taxon>
        <taxon>50 kb inversion clade</taxon>
        <taxon>NPAAA clade</taxon>
        <taxon>Hologalegina</taxon>
        <taxon>IRL clade</taxon>
        <taxon>Trifolieae</taxon>
        <taxon>Trifolium</taxon>
    </lineage>
</organism>
<dbReference type="EMBL" id="LXQA010973838">
    <property type="protein sequence ID" value="MCI79447.1"/>
    <property type="molecule type" value="Genomic_DNA"/>
</dbReference>
<name>A0A392UUF7_9FABA</name>
<feature type="non-terminal residue" evidence="1">
    <location>
        <position position="1"/>
    </location>
</feature>
<reference evidence="1 2" key="1">
    <citation type="journal article" date="2018" name="Front. Plant Sci.">
        <title>Red Clover (Trifolium pratense) and Zigzag Clover (T. medium) - A Picture of Genomic Similarities and Differences.</title>
        <authorList>
            <person name="Dluhosova J."/>
            <person name="Istvanek J."/>
            <person name="Nedelnik J."/>
            <person name="Repkova J."/>
        </authorList>
    </citation>
    <scope>NUCLEOTIDE SEQUENCE [LARGE SCALE GENOMIC DNA]</scope>
    <source>
        <strain evidence="2">cv. 10/8</strain>
        <tissue evidence="1">Leaf</tissue>
    </source>
</reference>